<feature type="transmembrane region" description="Helical" evidence="1">
    <location>
        <begin position="12"/>
        <end position="31"/>
    </location>
</feature>
<dbReference type="Gramene" id="KMS65335">
    <property type="protein sequence ID" value="KMS65335"/>
    <property type="gene ID" value="BVRB_037030"/>
</dbReference>
<keyword evidence="1" id="KW-0812">Transmembrane</keyword>
<dbReference type="AlphaFoldDB" id="A0A0J8BHZ0"/>
<accession>A0A0J8BHZ0</accession>
<keyword evidence="3" id="KW-1185">Reference proteome</keyword>
<evidence type="ECO:0000313" key="3">
    <source>
        <dbReference type="Proteomes" id="UP000035740"/>
    </source>
</evidence>
<dbReference type="EMBL" id="KQ110452">
    <property type="protein sequence ID" value="KMS65335.1"/>
    <property type="molecule type" value="Genomic_DNA"/>
</dbReference>
<sequence>MKLVAEMRHDMIGITLLTLLALLTIIQVLLIRSEYIKQFASIRLSQDLANIIHDVRIPQQVAASAVSMILLPDTDPSTVKEMIQAVAHSLSAMQRLLDTALLRVKAGVKPVPVRLTEAFQDICTIHEAACREKSLLWRFYLAPSAKGALLVDANVLIQMLV</sequence>
<dbReference type="Proteomes" id="UP000035740">
    <property type="component" value="Unassembled WGS sequence"/>
</dbReference>
<name>A0A0J8BHZ0_BETVV</name>
<dbReference type="OrthoDB" id="60033at2759"/>
<gene>
    <name evidence="2" type="ORF">BVRB_037030</name>
</gene>
<evidence type="ECO:0000256" key="1">
    <source>
        <dbReference type="SAM" id="Phobius"/>
    </source>
</evidence>
<organism evidence="2 3">
    <name type="scientific">Beta vulgaris subsp. vulgaris</name>
    <name type="common">Beet</name>
    <dbReference type="NCBI Taxonomy" id="3555"/>
    <lineage>
        <taxon>Eukaryota</taxon>
        <taxon>Viridiplantae</taxon>
        <taxon>Streptophyta</taxon>
        <taxon>Embryophyta</taxon>
        <taxon>Tracheophyta</taxon>
        <taxon>Spermatophyta</taxon>
        <taxon>Magnoliopsida</taxon>
        <taxon>eudicotyledons</taxon>
        <taxon>Gunneridae</taxon>
        <taxon>Pentapetalae</taxon>
        <taxon>Caryophyllales</taxon>
        <taxon>Chenopodiaceae</taxon>
        <taxon>Betoideae</taxon>
        <taxon>Beta</taxon>
    </lineage>
</organism>
<protein>
    <submittedName>
        <fullName evidence="2">Uncharacterized protein</fullName>
    </submittedName>
</protein>
<keyword evidence="1" id="KW-0472">Membrane</keyword>
<keyword evidence="1" id="KW-1133">Transmembrane helix</keyword>
<evidence type="ECO:0000313" key="2">
    <source>
        <dbReference type="EMBL" id="KMS65335.1"/>
    </source>
</evidence>
<proteinExistence type="predicted"/>
<reference evidence="2 3" key="1">
    <citation type="journal article" date="2014" name="Nature">
        <title>The genome of the recently domesticated crop plant sugar beet (Beta vulgaris).</title>
        <authorList>
            <person name="Dohm J.C."/>
            <person name="Minoche A.E."/>
            <person name="Holtgrawe D."/>
            <person name="Capella-Gutierrez S."/>
            <person name="Zakrzewski F."/>
            <person name="Tafer H."/>
            <person name="Rupp O."/>
            <person name="Sorensen T.R."/>
            <person name="Stracke R."/>
            <person name="Reinhardt R."/>
            <person name="Goesmann A."/>
            <person name="Kraft T."/>
            <person name="Schulz B."/>
            <person name="Stadler P.F."/>
            <person name="Schmidt T."/>
            <person name="Gabaldon T."/>
            <person name="Lehrach H."/>
            <person name="Weisshaar B."/>
            <person name="Himmelbauer H."/>
        </authorList>
    </citation>
    <scope>NUCLEOTIDE SEQUENCE [LARGE SCALE GENOMIC DNA]</scope>
    <source>
        <tissue evidence="2">Taproot</tissue>
    </source>
</reference>